<dbReference type="SMART" id="SM00909">
    <property type="entry name" value="Germane"/>
    <property type="match status" value="2"/>
</dbReference>
<organism evidence="3 4">
    <name type="scientific">Halobacillus alkaliphilus</name>
    <dbReference type="NCBI Taxonomy" id="396056"/>
    <lineage>
        <taxon>Bacteria</taxon>
        <taxon>Bacillati</taxon>
        <taxon>Bacillota</taxon>
        <taxon>Bacilli</taxon>
        <taxon>Bacillales</taxon>
        <taxon>Bacillaceae</taxon>
        <taxon>Halobacillus</taxon>
    </lineage>
</organism>
<evidence type="ECO:0000256" key="1">
    <source>
        <dbReference type="SAM" id="MobiDB-lite"/>
    </source>
</evidence>
<name>A0A1I2QZC1_9BACI</name>
<dbReference type="PROSITE" id="PS51257">
    <property type="entry name" value="PROKAR_LIPOPROTEIN"/>
    <property type="match status" value="1"/>
</dbReference>
<feature type="domain" description="GerMN" evidence="2">
    <location>
        <begin position="253"/>
        <end position="341"/>
    </location>
</feature>
<sequence length="361" mass="39174">MKKSGYKPYFIAVLLLISSGLLSGCLFEGEQTLEKMDVPEETTVTEPEMESEAASPEEETKEEGKTTEEESSGTVKRELYLLDASGMVVPQTLELPASEEAATQALEYLVKDGPVTNLLPNGFQAVLPAGTEILGLNPEADGTMVVDVSPEFKNYEEKDEQKILQAMTYTLTQFENVKRIKLWINGHEQDVMPVGGTPLTDGVSRSNGINIHVGDQTDVVDSEAVTVYFPTQNGDQVYQVPVTTRVQKGDDSYSSVVQALLNGPELGTSLLHPFNEGAQVTGTDLKNGVLKLSFNEAILSGEEQKSLSDEALASLVMSLTDLSDVESVEVQVEGTEQVMNESGEPLVEPVSRSDINKAEEF</sequence>
<gene>
    <name evidence="3" type="ORF">SAMN05216353_1362</name>
</gene>
<reference evidence="4" key="1">
    <citation type="submission" date="2016-10" db="EMBL/GenBank/DDBJ databases">
        <authorList>
            <person name="Varghese N."/>
            <person name="Submissions S."/>
        </authorList>
    </citation>
    <scope>NUCLEOTIDE SEQUENCE [LARGE SCALE GENOMIC DNA]</scope>
    <source>
        <strain evidence="4">FP5</strain>
    </source>
</reference>
<feature type="domain" description="GerMN" evidence="2">
    <location>
        <begin position="102"/>
        <end position="193"/>
    </location>
</feature>
<keyword evidence="4" id="KW-1185">Reference proteome</keyword>
<feature type="region of interest" description="Disordered" evidence="1">
    <location>
        <begin position="335"/>
        <end position="361"/>
    </location>
</feature>
<proteinExistence type="predicted"/>
<protein>
    <submittedName>
        <fullName evidence="3">Germination protein M</fullName>
    </submittedName>
</protein>
<evidence type="ECO:0000313" key="3">
    <source>
        <dbReference type="EMBL" id="SFG33642.1"/>
    </source>
</evidence>
<evidence type="ECO:0000313" key="4">
    <source>
        <dbReference type="Proteomes" id="UP000198897"/>
    </source>
</evidence>
<dbReference type="RefSeq" id="WP_089753432.1">
    <property type="nucleotide sequence ID" value="NZ_FOOG01000036.1"/>
</dbReference>
<feature type="compositionally biased region" description="Acidic residues" evidence="1">
    <location>
        <begin position="47"/>
        <end position="61"/>
    </location>
</feature>
<evidence type="ECO:0000259" key="2">
    <source>
        <dbReference type="SMART" id="SM00909"/>
    </source>
</evidence>
<dbReference type="Pfam" id="PF10646">
    <property type="entry name" value="Germane"/>
    <property type="match status" value="2"/>
</dbReference>
<dbReference type="InterPro" id="IPR019606">
    <property type="entry name" value="GerMN"/>
</dbReference>
<dbReference type="EMBL" id="FOOG01000036">
    <property type="protein sequence ID" value="SFG33642.1"/>
    <property type="molecule type" value="Genomic_DNA"/>
</dbReference>
<accession>A0A1I2QZC1</accession>
<dbReference type="AlphaFoldDB" id="A0A1I2QZC1"/>
<feature type="region of interest" description="Disordered" evidence="1">
    <location>
        <begin position="36"/>
        <end position="76"/>
    </location>
</feature>
<dbReference type="OrthoDB" id="1715058at2"/>
<dbReference type="Proteomes" id="UP000198897">
    <property type="component" value="Unassembled WGS sequence"/>
</dbReference>